<dbReference type="EMBL" id="ADZX01000147">
    <property type="protein sequence ID" value="EFK97513.1"/>
    <property type="molecule type" value="Genomic_DNA"/>
</dbReference>
<keyword evidence="1" id="KW-0812">Transmembrane</keyword>
<gene>
    <name evidence="2" type="ORF">LDC_0447</name>
</gene>
<accession>D9PG02</accession>
<comment type="caution">
    <text evidence="2">The sequence shown here is derived from an EMBL/GenBank/DDBJ whole genome shotgun (WGS) entry which is preliminary data.</text>
</comment>
<reference evidence="2" key="2">
    <citation type="journal article" date="2011" name="Microb. Ecol.">
        <title>Taxonomic and Functional Metagenomic Profiling of the Microbial Community in the Anoxic Sediment of a Sub-saline Shallow Lake (Laguna de Carrizo, Central Spain).</title>
        <authorList>
            <person name="Ferrer M."/>
            <person name="Guazzaroni M.E."/>
            <person name="Richter M."/>
            <person name="Garcia-Salamanca A."/>
            <person name="Yarza P."/>
            <person name="Suarez-Suarez A."/>
            <person name="Solano J."/>
            <person name="Alcaide M."/>
            <person name="van Dillewijn P."/>
            <person name="Molina-Henares M.A."/>
            <person name="Lopez-Cortes N."/>
            <person name="Al-Ramahi Y."/>
            <person name="Guerrero C."/>
            <person name="Acosta A."/>
            <person name="de Eugenio L.I."/>
            <person name="Martinez V."/>
            <person name="Marques S."/>
            <person name="Rojo F."/>
            <person name="Santero E."/>
            <person name="Genilloud O."/>
            <person name="Perez-Perez J."/>
            <person name="Rossello-Mora R."/>
            <person name="Ramos J.L."/>
        </authorList>
    </citation>
    <scope>NUCLEOTIDE SEQUENCE</scope>
</reference>
<name>D9PG02_9ZZZZ</name>
<evidence type="ECO:0000313" key="2">
    <source>
        <dbReference type="EMBL" id="EFK97513.1"/>
    </source>
</evidence>
<reference evidence="2" key="1">
    <citation type="submission" date="2010-07" db="EMBL/GenBank/DDBJ databases">
        <authorList>
            <consortium name="CONSOLIDER consortium CSD2007-00005"/>
            <person name="Guazzaroni M.-E."/>
            <person name="Richter M."/>
            <person name="Garcia-Salamanca A."/>
            <person name="Yarza P."/>
            <person name="Ferrer M."/>
        </authorList>
    </citation>
    <scope>NUCLEOTIDE SEQUENCE</scope>
</reference>
<organism evidence="2">
    <name type="scientific">sediment metagenome</name>
    <dbReference type="NCBI Taxonomy" id="749907"/>
    <lineage>
        <taxon>unclassified sequences</taxon>
        <taxon>metagenomes</taxon>
        <taxon>ecological metagenomes</taxon>
    </lineage>
</organism>
<protein>
    <submittedName>
        <fullName evidence="2">Membrane protein</fullName>
    </submittedName>
</protein>
<keyword evidence="1" id="KW-1133">Transmembrane helix</keyword>
<feature type="transmembrane region" description="Helical" evidence="1">
    <location>
        <begin position="51"/>
        <end position="70"/>
    </location>
</feature>
<feature type="transmembrane region" description="Helical" evidence="1">
    <location>
        <begin position="28"/>
        <end position="46"/>
    </location>
</feature>
<proteinExistence type="predicted"/>
<evidence type="ECO:0000256" key="1">
    <source>
        <dbReference type="SAM" id="Phobius"/>
    </source>
</evidence>
<sequence length="165" mass="17999">MIGWIFRAVALLGTPALTYFTVSKDMKGIVLGVCIGAVIIGVEYVLESVSLFSLVIGIIGAVVGVIISKLLDYAVFQIGDPGFSDLWLKYNTIIRYALALLGMMISIKKIPELDELDKNILSVGKRQGRNMKVLDLSAIVDGRIMDICETHFITGRRGDAALHRA</sequence>
<feature type="non-terminal residue" evidence="2">
    <location>
        <position position="165"/>
    </location>
</feature>
<keyword evidence="1" id="KW-0472">Membrane</keyword>
<dbReference type="AlphaFoldDB" id="D9PG02"/>